<dbReference type="Pfam" id="PF01408">
    <property type="entry name" value="GFO_IDH_MocA"/>
    <property type="match status" value="1"/>
</dbReference>
<comment type="caution">
    <text evidence="4">The sequence shown here is derived from an EMBL/GenBank/DDBJ whole genome shotgun (WGS) entry which is preliminary data.</text>
</comment>
<organism evidence="4 5">
    <name type="scientific">Candidatus Acutalibacter pullistercoris</name>
    <dbReference type="NCBI Taxonomy" id="2838418"/>
    <lineage>
        <taxon>Bacteria</taxon>
        <taxon>Bacillati</taxon>
        <taxon>Bacillota</taxon>
        <taxon>Clostridia</taxon>
        <taxon>Eubacteriales</taxon>
        <taxon>Acutalibacteraceae</taxon>
        <taxon>Acutalibacter</taxon>
    </lineage>
</organism>
<dbReference type="GO" id="GO:0000166">
    <property type="term" value="F:nucleotide binding"/>
    <property type="evidence" value="ECO:0007669"/>
    <property type="project" value="InterPro"/>
</dbReference>
<feature type="domain" description="Gfo/Idh/MocA-like oxidoreductase C-terminal" evidence="3">
    <location>
        <begin position="139"/>
        <end position="370"/>
    </location>
</feature>
<dbReference type="PANTHER" id="PTHR43249:SF1">
    <property type="entry name" value="D-GLUCOSIDE 3-DEHYDROGENASE"/>
    <property type="match status" value="1"/>
</dbReference>
<dbReference type="Gene3D" id="3.30.360.10">
    <property type="entry name" value="Dihydrodipicolinate Reductase, domain 2"/>
    <property type="match status" value="1"/>
</dbReference>
<dbReference type="Gene3D" id="3.40.50.720">
    <property type="entry name" value="NAD(P)-binding Rossmann-like Domain"/>
    <property type="match status" value="1"/>
</dbReference>
<protein>
    <submittedName>
        <fullName evidence="4">Gfo/Idh/MocA family oxidoreductase</fullName>
    </submittedName>
</protein>
<comment type="similarity">
    <text evidence="1">Belongs to the Gfo/Idh/MocA family.</text>
</comment>
<dbReference type="InterPro" id="IPR052515">
    <property type="entry name" value="Gfo/Idh/MocA_Oxidoreductase"/>
</dbReference>
<evidence type="ECO:0000313" key="4">
    <source>
        <dbReference type="EMBL" id="HIY25631.1"/>
    </source>
</evidence>
<reference evidence="4" key="2">
    <citation type="submission" date="2021-04" db="EMBL/GenBank/DDBJ databases">
        <authorList>
            <person name="Gilroy R."/>
        </authorList>
    </citation>
    <scope>NUCLEOTIDE SEQUENCE</scope>
    <source>
        <strain evidence="4">1282</strain>
    </source>
</reference>
<dbReference type="AlphaFoldDB" id="A0A9D2C040"/>
<evidence type="ECO:0000259" key="2">
    <source>
        <dbReference type="Pfam" id="PF01408"/>
    </source>
</evidence>
<dbReference type="Pfam" id="PF02894">
    <property type="entry name" value="GFO_IDH_MocA_C"/>
    <property type="match status" value="1"/>
</dbReference>
<dbReference type="Proteomes" id="UP000823915">
    <property type="component" value="Unassembled WGS sequence"/>
</dbReference>
<accession>A0A9D2C040</accession>
<dbReference type="SUPFAM" id="SSF51735">
    <property type="entry name" value="NAD(P)-binding Rossmann-fold domains"/>
    <property type="match status" value="1"/>
</dbReference>
<dbReference type="PANTHER" id="PTHR43249">
    <property type="entry name" value="UDP-N-ACETYL-2-AMINO-2-DEOXY-D-GLUCURONATE OXIDASE"/>
    <property type="match status" value="1"/>
</dbReference>
<evidence type="ECO:0000256" key="1">
    <source>
        <dbReference type="ARBA" id="ARBA00010928"/>
    </source>
</evidence>
<gene>
    <name evidence="4" type="ORF">H9838_00470</name>
</gene>
<dbReference type="EMBL" id="DXDU01000008">
    <property type="protein sequence ID" value="HIY25631.1"/>
    <property type="molecule type" value="Genomic_DNA"/>
</dbReference>
<dbReference type="InterPro" id="IPR000683">
    <property type="entry name" value="Gfo/Idh/MocA-like_OxRdtase_N"/>
</dbReference>
<reference evidence="4" key="1">
    <citation type="journal article" date="2021" name="PeerJ">
        <title>Extensive microbial diversity within the chicken gut microbiome revealed by metagenomics and culture.</title>
        <authorList>
            <person name="Gilroy R."/>
            <person name="Ravi A."/>
            <person name="Getino M."/>
            <person name="Pursley I."/>
            <person name="Horton D.L."/>
            <person name="Alikhan N.F."/>
            <person name="Baker D."/>
            <person name="Gharbi K."/>
            <person name="Hall N."/>
            <person name="Watson M."/>
            <person name="Adriaenssens E.M."/>
            <person name="Foster-Nyarko E."/>
            <person name="Jarju S."/>
            <person name="Secka A."/>
            <person name="Antonio M."/>
            <person name="Oren A."/>
            <person name="Chaudhuri R.R."/>
            <person name="La Ragione R."/>
            <person name="Hildebrand F."/>
            <person name="Pallen M.J."/>
        </authorList>
    </citation>
    <scope>NUCLEOTIDE SEQUENCE</scope>
    <source>
        <strain evidence="4">1282</strain>
    </source>
</reference>
<sequence>MAKLKIGFIGCGGIANGKHLPGMAQQKEYADLVAFCDLIPERAEKAAKEYGTPDAKVYTDYHELLADPTIDAVHVLTPNVAHCEITVAALEAGKHVLCEKPMAATPADAQKMLEARDRTGKMLTIGYQYRHFPVNQVAKAVVDDGWLGDIYYAEATYLRRRGVPTWGVFTDKSKQGGGPLIDIGTHALDLTLFLMNNYDVDYVVGTSFEKLGQLLDPKYQGQVNHRGEQDNWNNKTYDVEDSAVGQIKMKNGAVINLRAAWAINMAENAGADNEAHTLLCGTKGGLDTLTGQVRLNHVVGSQPAITTVGNKIASYIPGYSQGPAPISKEHEIWVKALRGEGELFVTADQAFVVTKILDAIYQSSKTGKPVYF</sequence>
<evidence type="ECO:0000259" key="3">
    <source>
        <dbReference type="Pfam" id="PF02894"/>
    </source>
</evidence>
<name>A0A9D2C040_9FIRM</name>
<feature type="domain" description="Gfo/Idh/MocA-like oxidoreductase N-terminal" evidence="2">
    <location>
        <begin position="4"/>
        <end position="127"/>
    </location>
</feature>
<dbReference type="InterPro" id="IPR004104">
    <property type="entry name" value="Gfo/Idh/MocA-like_OxRdtase_C"/>
</dbReference>
<dbReference type="InterPro" id="IPR036291">
    <property type="entry name" value="NAD(P)-bd_dom_sf"/>
</dbReference>
<evidence type="ECO:0000313" key="5">
    <source>
        <dbReference type="Proteomes" id="UP000823915"/>
    </source>
</evidence>
<proteinExistence type="inferred from homology"/>